<evidence type="ECO:0000313" key="11">
    <source>
        <dbReference type="Proteomes" id="UP000184076"/>
    </source>
</evidence>
<keyword evidence="1 8" id="KW-0963">Cytoplasm</keyword>
<dbReference type="NCBIfam" id="NF003657">
    <property type="entry name" value="PRK05289.1"/>
    <property type="match status" value="1"/>
</dbReference>
<dbReference type="OrthoDB" id="9807278at2"/>
<dbReference type="GO" id="GO:0008780">
    <property type="term" value="F:acyl-[acyl-carrier-protein]-UDP-N-acetylglucosamine O-acyltransferase activity"/>
    <property type="evidence" value="ECO:0007669"/>
    <property type="project" value="UniProtKB-UniRule"/>
</dbReference>
<keyword evidence="5 8" id="KW-0677">Repeat</keyword>
<dbReference type="Proteomes" id="UP000184076">
    <property type="component" value="Unassembled WGS sequence"/>
</dbReference>
<dbReference type="Pfam" id="PF00132">
    <property type="entry name" value="Hexapep"/>
    <property type="match status" value="1"/>
</dbReference>
<feature type="domain" description="UDP N-acetylglucosamine O-acyltransferase C-terminal" evidence="9">
    <location>
        <begin position="175"/>
        <end position="255"/>
    </location>
</feature>
<organism evidence="10 11">
    <name type="scientific">Desulfacinum infernum DSM 9756</name>
    <dbReference type="NCBI Taxonomy" id="1121391"/>
    <lineage>
        <taxon>Bacteria</taxon>
        <taxon>Pseudomonadati</taxon>
        <taxon>Thermodesulfobacteriota</taxon>
        <taxon>Syntrophobacteria</taxon>
        <taxon>Syntrophobacterales</taxon>
        <taxon>Syntrophobacteraceae</taxon>
        <taxon>Desulfacinum</taxon>
    </lineage>
</organism>
<evidence type="ECO:0000256" key="5">
    <source>
        <dbReference type="ARBA" id="ARBA00022737"/>
    </source>
</evidence>
<dbReference type="GO" id="GO:0016020">
    <property type="term" value="C:membrane"/>
    <property type="evidence" value="ECO:0007669"/>
    <property type="project" value="GOC"/>
</dbReference>
<reference evidence="11" key="1">
    <citation type="submission" date="2016-11" db="EMBL/GenBank/DDBJ databases">
        <authorList>
            <person name="Varghese N."/>
            <person name="Submissions S."/>
        </authorList>
    </citation>
    <scope>NUCLEOTIDE SEQUENCE [LARGE SCALE GENOMIC DNA]</scope>
    <source>
        <strain evidence="11">DSM 9756</strain>
    </source>
</reference>
<dbReference type="UniPathway" id="UPA00359">
    <property type="reaction ID" value="UER00477"/>
</dbReference>
<evidence type="ECO:0000256" key="3">
    <source>
        <dbReference type="ARBA" id="ARBA00022556"/>
    </source>
</evidence>
<name>A0A1M4S8I4_9BACT</name>
<comment type="similarity">
    <text evidence="8">Belongs to the transferase hexapeptide repeat family. LpxA subfamily.</text>
</comment>
<evidence type="ECO:0000256" key="8">
    <source>
        <dbReference type="HAMAP-Rule" id="MF_00387"/>
    </source>
</evidence>
<dbReference type="InterPro" id="IPR011004">
    <property type="entry name" value="Trimer_LpxA-like_sf"/>
</dbReference>
<dbReference type="EMBL" id="FQVB01000003">
    <property type="protein sequence ID" value="SHE28516.1"/>
    <property type="molecule type" value="Genomic_DNA"/>
</dbReference>
<keyword evidence="11" id="KW-1185">Reference proteome</keyword>
<dbReference type="InterPro" id="IPR010137">
    <property type="entry name" value="Lipid_A_LpxA"/>
</dbReference>
<evidence type="ECO:0000256" key="2">
    <source>
        <dbReference type="ARBA" id="ARBA00022516"/>
    </source>
</evidence>
<dbReference type="RefSeq" id="WP_073035761.1">
    <property type="nucleotide sequence ID" value="NZ_FQVB01000003.1"/>
</dbReference>
<sequence>MTIHPTAVVDPKAELAEGVTIGPYAVIGPNVEIDTGTVVGSHTVIDGWTRIGRNNQISSFASIGFPPQDLKYKGGPTRVEIGDNNIIREYATIHRGTEGGGGVTRIGNGNLIMAYVHVAHDCILQNHVIMANAAMLAGHVLIEDHAIVGGLSAVHQFARIGTHAYIGAKAGIKKDIPPYMLATGYPAKLYGPNTVGLKRKGFSSEAIQGLKKAYKILFRTGLTVAEATRQIQEELGHIAEVKCLLDFVAGSQRGLTR</sequence>
<evidence type="ECO:0000256" key="6">
    <source>
        <dbReference type="ARBA" id="ARBA00023098"/>
    </source>
</evidence>
<dbReference type="GO" id="GO:0005737">
    <property type="term" value="C:cytoplasm"/>
    <property type="evidence" value="ECO:0007669"/>
    <property type="project" value="UniProtKB-SubCell"/>
</dbReference>
<comment type="pathway">
    <text evidence="8">Glycolipid biosynthesis; lipid IV(A) biosynthesis; lipid IV(A) from (3R)-3-hydroxytetradecanoyl-[acyl-carrier-protein] and UDP-N-acetyl-alpha-D-glucosamine: step 1/6.</text>
</comment>
<keyword evidence="6 8" id="KW-0443">Lipid metabolism</keyword>
<dbReference type="InterPro" id="IPR001451">
    <property type="entry name" value="Hexapep"/>
</dbReference>
<dbReference type="PROSITE" id="PS00101">
    <property type="entry name" value="HEXAPEP_TRANSFERASES"/>
    <property type="match status" value="1"/>
</dbReference>
<dbReference type="PANTHER" id="PTHR43480:SF1">
    <property type="entry name" value="ACYL-[ACYL-CARRIER-PROTEIN]--UDP-N-ACETYLGLUCOSAMINE O-ACYLTRANSFERASE, MITOCHONDRIAL-RELATED"/>
    <property type="match status" value="1"/>
</dbReference>
<comment type="subunit">
    <text evidence="8">Homotrimer.</text>
</comment>
<dbReference type="InterPro" id="IPR029098">
    <property type="entry name" value="Acetyltransf_C"/>
</dbReference>
<comment type="catalytic activity">
    <reaction evidence="8">
        <text>a (3R)-hydroxyacyl-[ACP] + UDP-N-acetyl-alpha-D-glucosamine = a UDP-3-O-[(3R)-3-hydroxyacyl]-N-acetyl-alpha-D-glucosamine + holo-[ACP]</text>
        <dbReference type="Rhea" id="RHEA:67812"/>
        <dbReference type="Rhea" id="RHEA-COMP:9685"/>
        <dbReference type="Rhea" id="RHEA-COMP:9945"/>
        <dbReference type="ChEBI" id="CHEBI:57705"/>
        <dbReference type="ChEBI" id="CHEBI:64479"/>
        <dbReference type="ChEBI" id="CHEBI:78827"/>
        <dbReference type="ChEBI" id="CHEBI:173225"/>
        <dbReference type="EC" id="2.3.1.129"/>
    </reaction>
</comment>
<dbReference type="PANTHER" id="PTHR43480">
    <property type="entry name" value="ACYL-[ACYL-CARRIER-PROTEIN]--UDP-N-ACETYLGLUCOSAMINE O-ACYLTRANSFERASE"/>
    <property type="match status" value="1"/>
</dbReference>
<evidence type="ECO:0000313" key="10">
    <source>
        <dbReference type="EMBL" id="SHE28516.1"/>
    </source>
</evidence>
<dbReference type="SUPFAM" id="SSF51161">
    <property type="entry name" value="Trimeric LpxA-like enzymes"/>
    <property type="match status" value="1"/>
</dbReference>
<dbReference type="STRING" id="1121391.SAMN02745206_00015"/>
<dbReference type="PIRSF" id="PIRSF000456">
    <property type="entry name" value="UDP-GlcNAc_acltr"/>
    <property type="match status" value="1"/>
</dbReference>
<keyword evidence="4 8" id="KW-0808">Transferase</keyword>
<dbReference type="Pfam" id="PF13720">
    <property type="entry name" value="Acetyltransf_11"/>
    <property type="match status" value="1"/>
</dbReference>
<dbReference type="Gene3D" id="1.20.1180.10">
    <property type="entry name" value="Udp N-acetylglucosamine O-acyltransferase, C-terminal domain"/>
    <property type="match status" value="1"/>
</dbReference>
<dbReference type="EC" id="2.3.1.129" evidence="8"/>
<evidence type="ECO:0000256" key="7">
    <source>
        <dbReference type="ARBA" id="ARBA00023315"/>
    </source>
</evidence>
<dbReference type="GO" id="GO:0009245">
    <property type="term" value="P:lipid A biosynthetic process"/>
    <property type="evidence" value="ECO:0007669"/>
    <property type="project" value="UniProtKB-UniRule"/>
</dbReference>
<keyword evidence="7 8" id="KW-0012">Acyltransferase</keyword>
<dbReference type="InterPro" id="IPR018357">
    <property type="entry name" value="Hexapep_transf_CS"/>
</dbReference>
<dbReference type="NCBIfam" id="TIGR01852">
    <property type="entry name" value="lipid_A_lpxA"/>
    <property type="match status" value="1"/>
</dbReference>
<protein>
    <recommendedName>
        <fullName evidence="8">Acyl-[acyl-carrier-protein]--UDP-N-acetylglucosamine O-acyltransferase</fullName>
        <shortName evidence="8">UDP-N-acetylglucosamine acyltransferase</shortName>
        <ecNumber evidence="8">2.3.1.129</ecNumber>
    </recommendedName>
</protein>
<keyword evidence="2 8" id="KW-0444">Lipid biosynthesis</keyword>
<comment type="subcellular location">
    <subcellularLocation>
        <location evidence="8">Cytoplasm</location>
    </subcellularLocation>
</comment>
<dbReference type="HAMAP" id="MF_00387">
    <property type="entry name" value="LpxA"/>
    <property type="match status" value="1"/>
</dbReference>
<evidence type="ECO:0000256" key="4">
    <source>
        <dbReference type="ARBA" id="ARBA00022679"/>
    </source>
</evidence>
<dbReference type="AlphaFoldDB" id="A0A1M4S8I4"/>
<dbReference type="InterPro" id="IPR037157">
    <property type="entry name" value="Acetyltransf_C_sf"/>
</dbReference>
<dbReference type="Gene3D" id="2.160.10.10">
    <property type="entry name" value="Hexapeptide repeat proteins"/>
    <property type="match status" value="1"/>
</dbReference>
<accession>A0A1M4S8I4</accession>
<evidence type="ECO:0000256" key="1">
    <source>
        <dbReference type="ARBA" id="ARBA00022490"/>
    </source>
</evidence>
<keyword evidence="3 8" id="KW-0441">Lipid A biosynthesis</keyword>
<proteinExistence type="inferred from homology"/>
<dbReference type="CDD" id="cd03351">
    <property type="entry name" value="LbH_UDP-GlcNAc_AT"/>
    <property type="match status" value="1"/>
</dbReference>
<evidence type="ECO:0000259" key="9">
    <source>
        <dbReference type="Pfam" id="PF13720"/>
    </source>
</evidence>
<gene>
    <name evidence="8" type="primary">lpxA</name>
    <name evidence="10" type="ORF">SAMN02745206_00015</name>
</gene>
<comment type="function">
    <text evidence="8">Involved in the biosynthesis of lipid A, a phosphorylated glycolipid that anchors the lipopolysaccharide to the outer membrane of the cell.</text>
</comment>